<dbReference type="InterPro" id="IPR058636">
    <property type="entry name" value="Beta-barrel_YknX"/>
</dbReference>
<evidence type="ECO:0000256" key="1">
    <source>
        <dbReference type="ARBA" id="ARBA00004167"/>
    </source>
</evidence>
<evidence type="ECO:0000256" key="2">
    <source>
        <dbReference type="ARBA" id="ARBA00009477"/>
    </source>
</evidence>
<dbReference type="AlphaFoldDB" id="A0A1V4HC31"/>
<dbReference type="PANTHER" id="PTHR30386:SF26">
    <property type="entry name" value="TRANSPORT PROTEIN COMB"/>
    <property type="match status" value="1"/>
</dbReference>
<dbReference type="GO" id="GO:0055085">
    <property type="term" value="P:transmembrane transport"/>
    <property type="evidence" value="ECO:0007669"/>
    <property type="project" value="InterPro"/>
</dbReference>
<dbReference type="STRING" id="1469647.BC351_07300"/>
<accession>A0A1V4HC31</accession>
<sequence length="219" mass="23293">MKRKLVLIIILAVMVISGASIGGYYWYQGANYIATDNARLAGDIYRVMPRIAGKINTLGIKVGDTVVADQIVGQQDITNLSNSLLDQATLRTPIGGTVIQTAAKVGEVVAPGQSVAMIVDKSALYVSADIDETKIKKIHVGQLVTFDVDTYGATEFQGRVTEIGQATASTFSLLPTTGSSGNFTKVTQRLNVKISIDDHKGLDLAPGMNASIKIHIKGE</sequence>
<dbReference type="Gene3D" id="2.40.50.100">
    <property type="match status" value="1"/>
</dbReference>
<dbReference type="GO" id="GO:0016020">
    <property type="term" value="C:membrane"/>
    <property type="evidence" value="ECO:0007669"/>
    <property type="project" value="UniProtKB-SubCell"/>
</dbReference>
<dbReference type="PANTHER" id="PTHR30386">
    <property type="entry name" value="MEMBRANE FUSION SUBUNIT OF EMRAB-TOLC MULTIDRUG EFFLUX PUMP"/>
    <property type="match status" value="1"/>
</dbReference>
<evidence type="ECO:0000256" key="3">
    <source>
        <dbReference type="ARBA" id="ARBA00022692"/>
    </source>
</evidence>
<keyword evidence="4 6" id="KW-1133">Transmembrane helix</keyword>
<evidence type="ECO:0000313" key="8">
    <source>
        <dbReference type="EMBL" id="OPH50456.1"/>
    </source>
</evidence>
<gene>
    <name evidence="8" type="ORF">BC351_07300</name>
</gene>
<keyword evidence="3 6" id="KW-0812">Transmembrane</keyword>
<dbReference type="Gene3D" id="2.40.30.170">
    <property type="match status" value="1"/>
</dbReference>
<evidence type="ECO:0000256" key="5">
    <source>
        <dbReference type="ARBA" id="ARBA00023136"/>
    </source>
</evidence>
<comment type="similarity">
    <text evidence="2">Belongs to the membrane fusion protein (MFP) (TC 8.A.1) family.</text>
</comment>
<keyword evidence="9" id="KW-1185">Reference proteome</keyword>
<dbReference type="Pfam" id="PF25990">
    <property type="entry name" value="Beta-barrel_YknX"/>
    <property type="match status" value="1"/>
</dbReference>
<dbReference type="OrthoDB" id="9811754at2"/>
<proteinExistence type="inferred from homology"/>
<comment type="subcellular location">
    <subcellularLocation>
        <location evidence="1">Membrane</location>
        <topology evidence="1">Single-pass membrane protein</topology>
    </subcellularLocation>
</comment>
<evidence type="ECO:0000313" key="9">
    <source>
        <dbReference type="Proteomes" id="UP000190626"/>
    </source>
</evidence>
<feature type="domain" description="YknX-like beta-barrel" evidence="7">
    <location>
        <begin position="125"/>
        <end position="214"/>
    </location>
</feature>
<evidence type="ECO:0000259" key="7">
    <source>
        <dbReference type="Pfam" id="PF25990"/>
    </source>
</evidence>
<dbReference type="Proteomes" id="UP000190626">
    <property type="component" value="Unassembled WGS sequence"/>
</dbReference>
<dbReference type="InterPro" id="IPR050739">
    <property type="entry name" value="MFP"/>
</dbReference>
<name>A0A1V4HC31_9BACL</name>
<evidence type="ECO:0000256" key="6">
    <source>
        <dbReference type="SAM" id="Phobius"/>
    </source>
</evidence>
<keyword evidence="5 6" id="KW-0472">Membrane</keyword>
<feature type="transmembrane region" description="Helical" evidence="6">
    <location>
        <begin position="5"/>
        <end position="27"/>
    </location>
</feature>
<protein>
    <submittedName>
        <fullName evidence="8">Hemolysin D</fullName>
    </submittedName>
</protein>
<dbReference type="EMBL" id="MBTG01000034">
    <property type="protein sequence ID" value="OPH50456.1"/>
    <property type="molecule type" value="Genomic_DNA"/>
</dbReference>
<organism evidence="8 9">
    <name type="scientific">Paenibacillus ferrarius</name>
    <dbReference type="NCBI Taxonomy" id="1469647"/>
    <lineage>
        <taxon>Bacteria</taxon>
        <taxon>Bacillati</taxon>
        <taxon>Bacillota</taxon>
        <taxon>Bacilli</taxon>
        <taxon>Bacillales</taxon>
        <taxon>Paenibacillaceae</taxon>
        <taxon>Paenibacillus</taxon>
    </lineage>
</organism>
<comment type="caution">
    <text evidence="8">The sequence shown here is derived from an EMBL/GenBank/DDBJ whole genome shotgun (WGS) entry which is preliminary data.</text>
</comment>
<evidence type="ECO:0000256" key="4">
    <source>
        <dbReference type="ARBA" id="ARBA00022989"/>
    </source>
</evidence>
<dbReference type="RefSeq" id="WP_079417577.1">
    <property type="nucleotide sequence ID" value="NZ_MBTG01000034.1"/>
</dbReference>
<reference evidence="9" key="1">
    <citation type="submission" date="2016-07" db="EMBL/GenBank/DDBJ databases">
        <authorList>
            <person name="Florea S."/>
            <person name="Webb J.S."/>
            <person name="Jaromczyk J."/>
            <person name="Schardl C.L."/>
        </authorList>
    </citation>
    <scope>NUCLEOTIDE SEQUENCE [LARGE SCALE GENOMIC DNA]</scope>
    <source>
        <strain evidence="9">CY1</strain>
    </source>
</reference>